<comment type="caution">
    <text evidence="3">The sequence shown here is derived from an EMBL/GenBank/DDBJ whole genome shotgun (WGS) entry which is preliminary data.</text>
</comment>
<evidence type="ECO:0008006" key="5">
    <source>
        <dbReference type="Google" id="ProtNLM"/>
    </source>
</evidence>
<feature type="region of interest" description="Disordered" evidence="2">
    <location>
        <begin position="350"/>
        <end position="385"/>
    </location>
</feature>
<dbReference type="SMART" id="SM00320">
    <property type="entry name" value="WD40"/>
    <property type="match status" value="4"/>
</dbReference>
<dbReference type="InterPro" id="IPR051150">
    <property type="entry name" value="SWT21/TCAB1_mRNA_Telomere"/>
</dbReference>
<dbReference type="PROSITE" id="PS50082">
    <property type="entry name" value="WD_REPEATS_2"/>
    <property type="match status" value="1"/>
</dbReference>
<evidence type="ECO:0000313" key="4">
    <source>
        <dbReference type="Proteomes" id="UP000751190"/>
    </source>
</evidence>
<evidence type="ECO:0000256" key="2">
    <source>
        <dbReference type="SAM" id="MobiDB-lite"/>
    </source>
</evidence>
<sequence length="432" mass="45401">MAGAECTWELDLSVTSHLCGAELPECVKGLKWAPDGTCFLTACDDNRLRLYELPAHALGGGDESADAGDAAPLAPAVSARESETIYDYCWYPGMRSTDPATCCFASTSRDQPVHLWDAFTGALRASYCAHDGADQLTAARSLAFSVDGTRLLCGFERAVCVFDTARPGRPLETRATVPSRRRAREGQRGILSTIAVDGSGSGLYAVGSYAGSTGVYAEAGGELVCLLGGHTAGVTHVAFSADGRTLVTGARQDGRLLCWDVRHTARAYRACERAAPSNQRILFSLDNTSRWLVSGSQDGRVLAFDLRAEQTEPPTCVLHVGDAVNAAMLHPWLPILGIAIGERERAPLAFDDTSGSDADGERPGSAVAAGLLAGGGAPERAPPRRHEVRIRKTGWAITAADARAPAGHADGWRSAAAVTDSCGEGRAEACVA</sequence>
<name>A0A8J5XJ98_DIALT</name>
<gene>
    <name evidence="3" type="ORF">KFE25_002920</name>
</gene>
<dbReference type="InterPro" id="IPR036322">
    <property type="entry name" value="WD40_repeat_dom_sf"/>
</dbReference>
<organism evidence="3 4">
    <name type="scientific">Diacronema lutheri</name>
    <name type="common">Unicellular marine alga</name>
    <name type="synonym">Monochrysis lutheri</name>
    <dbReference type="NCBI Taxonomy" id="2081491"/>
    <lineage>
        <taxon>Eukaryota</taxon>
        <taxon>Haptista</taxon>
        <taxon>Haptophyta</taxon>
        <taxon>Pavlovophyceae</taxon>
        <taxon>Pavlovales</taxon>
        <taxon>Pavlovaceae</taxon>
        <taxon>Diacronema</taxon>
    </lineage>
</organism>
<dbReference type="PANTHER" id="PTHR13211:SF0">
    <property type="entry name" value="TELOMERASE CAJAL BODY PROTEIN 1"/>
    <property type="match status" value="1"/>
</dbReference>
<evidence type="ECO:0000313" key="3">
    <source>
        <dbReference type="EMBL" id="KAG8465613.1"/>
    </source>
</evidence>
<proteinExistence type="predicted"/>
<evidence type="ECO:0000256" key="1">
    <source>
        <dbReference type="PROSITE-ProRule" id="PRU00221"/>
    </source>
</evidence>
<dbReference type="InterPro" id="IPR001680">
    <property type="entry name" value="WD40_rpt"/>
</dbReference>
<feature type="repeat" description="WD" evidence="1">
    <location>
        <begin position="227"/>
        <end position="269"/>
    </location>
</feature>
<keyword evidence="1" id="KW-0853">WD repeat</keyword>
<dbReference type="OrthoDB" id="239865at2759"/>
<dbReference type="PANTHER" id="PTHR13211">
    <property type="entry name" value="TELOMERASE CAJAL BODY PROTEIN 1"/>
    <property type="match status" value="1"/>
</dbReference>
<dbReference type="Gene3D" id="2.130.10.10">
    <property type="entry name" value="YVTN repeat-like/Quinoprotein amine dehydrogenase"/>
    <property type="match status" value="2"/>
</dbReference>
<dbReference type="EMBL" id="JAGTXO010000010">
    <property type="protein sequence ID" value="KAG8465613.1"/>
    <property type="molecule type" value="Genomic_DNA"/>
</dbReference>
<dbReference type="AlphaFoldDB" id="A0A8J5XJ98"/>
<protein>
    <recommendedName>
        <fullName evidence="5">Telomerase Cajal body protein 1</fullName>
    </recommendedName>
</protein>
<reference evidence="3" key="1">
    <citation type="submission" date="2021-05" db="EMBL/GenBank/DDBJ databases">
        <title>The genome of the haptophyte Pavlova lutheri (Diacronema luteri, Pavlovales) - a model for lipid biosynthesis in eukaryotic algae.</title>
        <authorList>
            <person name="Hulatt C.J."/>
            <person name="Posewitz M.C."/>
        </authorList>
    </citation>
    <scope>NUCLEOTIDE SEQUENCE</scope>
    <source>
        <strain evidence="3">NIVA-4/92</strain>
    </source>
</reference>
<dbReference type="OMA" id="IRTWILP"/>
<dbReference type="Pfam" id="PF00400">
    <property type="entry name" value="WD40"/>
    <property type="match status" value="2"/>
</dbReference>
<keyword evidence="4" id="KW-1185">Reference proteome</keyword>
<accession>A0A8J5XJ98</accession>
<dbReference type="InterPro" id="IPR015943">
    <property type="entry name" value="WD40/YVTN_repeat-like_dom_sf"/>
</dbReference>
<dbReference type="Proteomes" id="UP000751190">
    <property type="component" value="Unassembled WGS sequence"/>
</dbReference>
<dbReference type="SUPFAM" id="SSF50978">
    <property type="entry name" value="WD40 repeat-like"/>
    <property type="match status" value="1"/>
</dbReference>